<dbReference type="PANTHER" id="PTHR38926">
    <property type="entry name" value="F-BOX DOMAIN CONTAINING PROTEIN, EXPRESSED"/>
    <property type="match status" value="1"/>
</dbReference>
<dbReference type="SUPFAM" id="SSF52047">
    <property type="entry name" value="RNI-like"/>
    <property type="match status" value="1"/>
</dbReference>
<dbReference type="Gene3D" id="3.80.10.10">
    <property type="entry name" value="Ribonuclease Inhibitor"/>
    <property type="match status" value="1"/>
</dbReference>
<keyword evidence="3" id="KW-1185">Reference proteome</keyword>
<dbReference type="InterPro" id="IPR001810">
    <property type="entry name" value="F-box_dom"/>
</dbReference>
<dbReference type="Pfam" id="PF12937">
    <property type="entry name" value="F-box-like"/>
    <property type="match status" value="1"/>
</dbReference>
<dbReference type="EMBL" id="WJQU01000001">
    <property type="protein sequence ID" value="KAJ6648542.1"/>
    <property type="molecule type" value="Genomic_DNA"/>
</dbReference>
<evidence type="ECO:0000259" key="1">
    <source>
        <dbReference type="SMART" id="SM00256"/>
    </source>
</evidence>
<dbReference type="SUPFAM" id="SSF81383">
    <property type="entry name" value="F-box domain"/>
    <property type="match status" value="1"/>
</dbReference>
<dbReference type="Proteomes" id="UP001151699">
    <property type="component" value="Chromosome A"/>
</dbReference>
<dbReference type="OrthoDB" id="9970076at2759"/>
<dbReference type="SMART" id="SM00256">
    <property type="entry name" value="FBOX"/>
    <property type="match status" value="1"/>
</dbReference>
<dbReference type="InterPro" id="IPR036047">
    <property type="entry name" value="F-box-like_dom_sf"/>
</dbReference>
<comment type="caution">
    <text evidence="2">The sequence shown here is derived from an EMBL/GenBank/DDBJ whole genome shotgun (WGS) entry which is preliminary data.</text>
</comment>
<dbReference type="AlphaFoldDB" id="A0A9Q0NE00"/>
<proteinExistence type="predicted"/>
<evidence type="ECO:0000313" key="2">
    <source>
        <dbReference type="EMBL" id="KAJ6648542.1"/>
    </source>
</evidence>
<evidence type="ECO:0000313" key="3">
    <source>
        <dbReference type="Proteomes" id="UP001151699"/>
    </source>
</evidence>
<sequence>MESPIEILSEDALLHIFSYLDGKSLKNSALVCKCWNDVISESLAIMKNFTLTLNDGSKWISRFHEIMSLTRRFQSIKITLHSREQPYFLEKWAENAIDLLVQIAARHGPNIRNLVLYQAEIKNSSDFSSILSSMPLLNEVVLNGVKVNKADDFTGGNEAFLSKLNKLTVRTCDWNIFKFFTSTPIRELKISNKFVLVDIQQREIYMRFLQASQQLESIDLDLMSYAKMFATALDDAICLKLKRLKYSSFSPSYDIDNIDSNFGTFLELQGSSLTELELNYVHPTTIKIIFTKLKVLEKLRINSVALPTESSFYASFKKMPKLKELILHDNIPCELAVKEILVNCVNLETFSARHDTYGFLHNILNFMAANNPAVKSLSLDSLPEIISPEFLNNNPTVETLSLNMDIPGVILDHVTLEALLSHPNLQHLVVAADEIALSGIHDKMKSDYRNFKSIDLRLLNGSPLTESRANAILLDYITTQMK</sequence>
<name>A0A9Q0NE00_9DIPT</name>
<dbReference type="InterPro" id="IPR032675">
    <property type="entry name" value="LRR_dom_sf"/>
</dbReference>
<protein>
    <recommendedName>
        <fullName evidence="1">F-box domain-containing protein</fullName>
    </recommendedName>
</protein>
<dbReference type="Gene3D" id="1.20.1280.50">
    <property type="match status" value="1"/>
</dbReference>
<feature type="domain" description="F-box" evidence="1">
    <location>
        <begin position="8"/>
        <end position="49"/>
    </location>
</feature>
<gene>
    <name evidence="2" type="ORF">Bhyg_03772</name>
</gene>
<dbReference type="PANTHER" id="PTHR38926:SF72">
    <property type="entry name" value="IM:7136021-RELATED"/>
    <property type="match status" value="1"/>
</dbReference>
<accession>A0A9Q0NE00</accession>
<reference evidence="2" key="1">
    <citation type="submission" date="2022-07" db="EMBL/GenBank/DDBJ databases">
        <authorList>
            <person name="Trinca V."/>
            <person name="Uliana J.V.C."/>
            <person name="Torres T.T."/>
            <person name="Ward R.J."/>
            <person name="Monesi N."/>
        </authorList>
    </citation>
    <scope>NUCLEOTIDE SEQUENCE</scope>
    <source>
        <strain evidence="2">HSMRA1968</strain>
        <tissue evidence="2">Whole embryos</tissue>
    </source>
</reference>
<organism evidence="2 3">
    <name type="scientific">Pseudolycoriella hygida</name>
    <dbReference type="NCBI Taxonomy" id="35572"/>
    <lineage>
        <taxon>Eukaryota</taxon>
        <taxon>Metazoa</taxon>
        <taxon>Ecdysozoa</taxon>
        <taxon>Arthropoda</taxon>
        <taxon>Hexapoda</taxon>
        <taxon>Insecta</taxon>
        <taxon>Pterygota</taxon>
        <taxon>Neoptera</taxon>
        <taxon>Endopterygota</taxon>
        <taxon>Diptera</taxon>
        <taxon>Nematocera</taxon>
        <taxon>Sciaroidea</taxon>
        <taxon>Sciaridae</taxon>
        <taxon>Pseudolycoriella</taxon>
    </lineage>
</organism>